<dbReference type="GO" id="GO:0005634">
    <property type="term" value="C:nucleus"/>
    <property type="evidence" value="ECO:0007669"/>
    <property type="project" value="UniProtKB-SubCell"/>
</dbReference>
<feature type="region of interest" description="Disordered" evidence="12">
    <location>
        <begin position="28"/>
        <end position="50"/>
    </location>
</feature>
<accession>A0A5N5T9U5</accession>
<feature type="domain" description="C2H2-type" evidence="13">
    <location>
        <begin position="269"/>
        <end position="292"/>
    </location>
</feature>
<keyword evidence="7" id="KW-0805">Transcription regulation</keyword>
<dbReference type="PANTHER" id="PTHR24379:SF121">
    <property type="entry name" value="C2H2-TYPE DOMAIN-CONTAINING PROTEIN"/>
    <property type="match status" value="1"/>
</dbReference>
<keyword evidence="9" id="KW-0804">Transcription</keyword>
<dbReference type="EMBL" id="SEYY01005278">
    <property type="protein sequence ID" value="KAB7503371.1"/>
    <property type="molecule type" value="Genomic_DNA"/>
</dbReference>
<feature type="compositionally biased region" description="Acidic residues" evidence="12">
    <location>
        <begin position="40"/>
        <end position="50"/>
    </location>
</feature>
<evidence type="ECO:0000256" key="3">
    <source>
        <dbReference type="ARBA" id="ARBA00022723"/>
    </source>
</evidence>
<dbReference type="SUPFAM" id="SSF57667">
    <property type="entry name" value="beta-beta-alpha zinc fingers"/>
    <property type="match status" value="3"/>
</dbReference>
<feature type="domain" description="C2H2-type" evidence="13">
    <location>
        <begin position="230"/>
        <end position="253"/>
    </location>
</feature>
<feature type="non-terminal residue" evidence="14">
    <location>
        <position position="437"/>
    </location>
</feature>
<keyword evidence="8" id="KW-0238">DNA-binding</keyword>
<evidence type="ECO:0000256" key="10">
    <source>
        <dbReference type="ARBA" id="ARBA00023242"/>
    </source>
</evidence>
<dbReference type="PROSITE" id="PS50157">
    <property type="entry name" value="ZINC_FINGER_C2H2_2"/>
    <property type="match status" value="6"/>
</dbReference>
<evidence type="ECO:0000256" key="7">
    <source>
        <dbReference type="ARBA" id="ARBA00023015"/>
    </source>
</evidence>
<dbReference type="GO" id="GO:0008270">
    <property type="term" value="F:zinc ion binding"/>
    <property type="evidence" value="ECO:0007669"/>
    <property type="project" value="UniProtKB-KW"/>
</dbReference>
<dbReference type="AlphaFoldDB" id="A0A5N5T9U5"/>
<feature type="compositionally biased region" description="Polar residues" evidence="12">
    <location>
        <begin position="353"/>
        <end position="371"/>
    </location>
</feature>
<evidence type="ECO:0000256" key="11">
    <source>
        <dbReference type="PROSITE-ProRule" id="PRU00042"/>
    </source>
</evidence>
<feature type="domain" description="C2H2-type" evidence="13">
    <location>
        <begin position="202"/>
        <end position="229"/>
    </location>
</feature>
<keyword evidence="6" id="KW-0862">Zinc</keyword>
<evidence type="ECO:0000313" key="14">
    <source>
        <dbReference type="EMBL" id="KAB7503371.1"/>
    </source>
</evidence>
<feature type="region of interest" description="Disordered" evidence="12">
    <location>
        <begin position="338"/>
        <end position="437"/>
    </location>
</feature>
<feature type="region of interest" description="Disordered" evidence="12">
    <location>
        <begin position="312"/>
        <end position="331"/>
    </location>
</feature>
<organism evidence="14 15">
    <name type="scientific">Armadillidium nasatum</name>
    <dbReference type="NCBI Taxonomy" id="96803"/>
    <lineage>
        <taxon>Eukaryota</taxon>
        <taxon>Metazoa</taxon>
        <taxon>Ecdysozoa</taxon>
        <taxon>Arthropoda</taxon>
        <taxon>Crustacea</taxon>
        <taxon>Multicrustacea</taxon>
        <taxon>Malacostraca</taxon>
        <taxon>Eumalacostraca</taxon>
        <taxon>Peracarida</taxon>
        <taxon>Isopoda</taxon>
        <taxon>Oniscidea</taxon>
        <taxon>Crinocheta</taxon>
        <taxon>Armadillidiidae</taxon>
        <taxon>Armadillidium</taxon>
    </lineage>
</organism>
<evidence type="ECO:0000256" key="12">
    <source>
        <dbReference type="SAM" id="MobiDB-lite"/>
    </source>
</evidence>
<keyword evidence="3" id="KW-0479">Metal-binding</keyword>
<dbReference type="PANTHER" id="PTHR24379">
    <property type="entry name" value="KRAB AND ZINC FINGER DOMAIN-CONTAINING"/>
    <property type="match status" value="1"/>
</dbReference>
<proteinExistence type="inferred from homology"/>
<comment type="similarity">
    <text evidence="2">Belongs to the krueppel C2H2-type zinc-finger protein family.</text>
</comment>
<evidence type="ECO:0000256" key="6">
    <source>
        <dbReference type="ARBA" id="ARBA00022833"/>
    </source>
</evidence>
<evidence type="ECO:0000256" key="4">
    <source>
        <dbReference type="ARBA" id="ARBA00022737"/>
    </source>
</evidence>
<evidence type="ECO:0000256" key="1">
    <source>
        <dbReference type="ARBA" id="ARBA00004123"/>
    </source>
</evidence>
<keyword evidence="10" id="KW-0539">Nucleus</keyword>
<name>A0A5N5T9U5_9CRUS</name>
<evidence type="ECO:0000256" key="9">
    <source>
        <dbReference type="ARBA" id="ARBA00023163"/>
    </source>
</evidence>
<protein>
    <submittedName>
        <fullName evidence="14">Zinc finger protein</fullName>
    </submittedName>
</protein>
<reference evidence="14 15" key="1">
    <citation type="journal article" date="2019" name="PLoS Biol.">
        <title>Sex chromosomes control vertical transmission of feminizing Wolbachia symbionts in an isopod.</title>
        <authorList>
            <person name="Becking T."/>
            <person name="Chebbi M.A."/>
            <person name="Giraud I."/>
            <person name="Moumen B."/>
            <person name="Laverre T."/>
            <person name="Caubet Y."/>
            <person name="Peccoud J."/>
            <person name="Gilbert C."/>
            <person name="Cordaux R."/>
        </authorList>
    </citation>
    <scope>NUCLEOTIDE SEQUENCE [LARGE SCALE GENOMIC DNA]</scope>
    <source>
        <strain evidence="14">ANa2</strain>
        <tissue evidence="14">Whole body excluding digestive tract and cuticle</tissue>
    </source>
</reference>
<feature type="compositionally biased region" description="Polar residues" evidence="12">
    <location>
        <begin position="403"/>
        <end position="415"/>
    </location>
</feature>
<keyword evidence="15" id="KW-1185">Reference proteome</keyword>
<dbReference type="InterPro" id="IPR036236">
    <property type="entry name" value="Znf_C2H2_sf"/>
</dbReference>
<evidence type="ECO:0000313" key="15">
    <source>
        <dbReference type="Proteomes" id="UP000326759"/>
    </source>
</evidence>
<sequence length="437" mass="49650">MSGNDMEMVLMDSPEKNNKEDIHTLAAADPLPSYIMQSQDTEEQPEETEEDLENMTPIDPLDPSPGSIIFSPQDMMATSRFKVGRTRGRGRAKGIRRSDALTIKIEEGVDYSKIIVPVACEICGKMVANGKNLVQHMTTHSDIKPYQCPHCLKSFARMVHLQGHLVLHGIEKQFECPVCHQRFSRQDCVKVHMRLHDKSKCVFCEVCHKAFLTLGALNIHMRIHRGEKPFKCHLCGKCFTQKNHVITHIKRHTKVSNTPYSKKLGPRMFQCEHCPRSFIRLSDYERHVQWNHGAVADASSLSEKLPMIDSFSEMDKVSAPPTPRPTDEDMYENDIFDEGMDRNFSSDEEYDEQNSNQEVVSYQESETTTYFQDGGTDSAKDDAFDAVLGKPKPEPSKVEETNSEQPGVSESSIEADSNENDHEIQSELGSEYSKREW</sequence>
<feature type="compositionally biased region" description="Basic and acidic residues" evidence="12">
    <location>
        <begin position="391"/>
        <end position="400"/>
    </location>
</feature>
<keyword evidence="5 11" id="KW-0863">Zinc-finger</keyword>
<evidence type="ECO:0000256" key="8">
    <source>
        <dbReference type="ARBA" id="ARBA00023125"/>
    </source>
</evidence>
<dbReference type="Proteomes" id="UP000326759">
    <property type="component" value="Unassembled WGS sequence"/>
</dbReference>
<dbReference type="Gene3D" id="3.30.160.60">
    <property type="entry name" value="Classic Zinc Finger"/>
    <property type="match status" value="6"/>
</dbReference>
<dbReference type="Pfam" id="PF13912">
    <property type="entry name" value="zf-C2H2_6"/>
    <property type="match status" value="1"/>
</dbReference>
<feature type="domain" description="C2H2-type" evidence="13">
    <location>
        <begin position="118"/>
        <end position="145"/>
    </location>
</feature>
<dbReference type="PROSITE" id="PS00028">
    <property type="entry name" value="ZINC_FINGER_C2H2_1"/>
    <property type="match status" value="6"/>
</dbReference>
<evidence type="ECO:0000256" key="2">
    <source>
        <dbReference type="ARBA" id="ARBA00006991"/>
    </source>
</evidence>
<feature type="domain" description="C2H2-type" evidence="13">
    <location>
        <begin position="146"/>
        <end position="173"/>
    </location>
</feature>
<dbReference type="OrthoDB" id="8922241at2759"/>
<evidence type="ECO:0000259" key="13">
    <source>
        <dbReference type="PROSITE" id="PS50157"/>
    </source>
</evidence>
<feature type="domain" description="C2H2-type" evidence="13">
    <location>
        <begin position="174"/>
        <end position="201"/>
    </location>
</feature>
<dbReference type="SMART" id="SM00355">
    <property type="entry name" value="ZnF_C2H2"/>
    <property type="match status" value="6"/>
</dbReference>
<dbReference type="FunFam" id="3.30.160.60:FF:000446">
    <property type="entry name" value="Zinc finger protein"/>
    <property type="match status" value="1"/>
</dbReference>
<dbReference type="GO" id="GO:0003677">
    <property type="term" value="F:DNA binding"/>
    <property type="evidence" value="ECO:0007669"/>
    <property type="project" value="UniProtKB-KW"/>
</dbReference>
<dbReference type="Pfam" id="PF00096">
    <property type="entry name" value="zf-C2H2"/>
    <property type="match status" value="5"/>
</dbReference>
<comment type="caution">
    <text evidence="14">The sequence shown here is derived from an EMBL/GenBank/DDBJ whole genome shotgun (WGS) entry which is preliminary data.</text>
</comment>
<dbReference type="FunFam" id="3.30.160.60:FF:000100">
    <property type="entry name" value="Zinc finger 45-like"/>
    <property type="match status" value="2"/>
</dbReference>
<keyword evidence="4" id="KW-0677">Repeat</keyword>
<dbReference type="InterPro" id="IPR013087">
    <property type="entry name" value="Znf_C2H2_type"/>
</dbReference>
<comment type="subcellular location">
    <subcellularLocation>
        <location evidence="1">Nucleus</location>
    </subcellularLocation>
</comment>
<evidence type="ECO:0000256" key="5">
    <source>
        <dbReference type="ARBA" id="ARBA00022771"/>
    </source>
</evidence>
<dbReference type="FunFam" id="3.30.160.60:FF:001156">
    <property type="entry name" value="Zinc finger protein 407"/>
    <property type="match status" value="1"/>
</dbReference>
<gene>
    <name evidence="14" type="ORF">Anas_01516</name>
</gene>